<dbReference type="GO" id="GO:0003700">
    <property type="term" value="F:DNA-binding transcription factor activity"/>
    <property type="evidence" value="ECO:0007669"/>
    <property type="project" value="InterPro"/>
</dbReference>
<dbReference type="GO" id="GO:0003677">
    <property type="term" value="F:DNA binding"/>
    <property type="evidence" value="ECO:0007669"/>
    <property type="project" value="UniProtKB-KW"/>
</dbReference>
<feature type="domain" description="HTH gntR-type" evidence="4">
    <location>
        <begin position="4"/>
        <end position="71"/>
    </location>
</feature>
<dbReference type="SUPFAM" id="SSF48008">
    <property type="entry name" value="GntR ligand-binding domain-like"/>
    <property type="match status" value="1"/>
</dbReference>
<dbReference type="InterPro" id="IPR008920">
    <property type="entry name" value="TF_FadR/GntR_C"/>
</dbReference>
<dbReference type="InterPro" id="IPR000524">
    <property type="entry name" value="Tscrpt_reg_HTH_GntR"/>
</dbReference>
<dbReference type="Gene3D" id="1.10.10.10">
    <property type="entry name" value="Winged helix-like DNA-binding domain superfamily/Winged helix DNA-binding domain"/>
    <property type="match status" value="1"/>
</dbReference>
<reference evidence="6" key="1">
    <citation type="submission" date="2014-07" db="EMBL/GenBank/DDBJ databases">
        <authorList>
            <person name="Wibberg D."/>
        </authorList>
    </citation>
    <scope>NUCLEOTIDE SEQUENCE [LARGE SCALE GENOMIC DNA]</scope>
    <source>
        <strain evidence="6">DG5</strain>
    </source>
</reference>
<dbReference type="InterPro" id="IPR036388">
    <property type="entry name" value="WH-like_DNA-bd_sf"/>
</dbReference>
<keyword evidence="2" id="KW-0238">DNA-binding</keyword>
<dbReference type="AlphaFoldDB" id="A0A078KV78"/>
<dbReference type="PATRIC" id="fig|29343.3.peg.2096"/>
<dbReference type="OrthoDB" id="389878at2"/>
<dbReference type="Gene3D" id="1.20.120.530">
    <property type="entry name" value="GntR ligand-binding domain-like"/>
    <property type="match status" value="1"/>
</dbReference>
<proteinExistence type="predicted"/>
<evidence type="ECO:0000313" key="5">
    <source>
        <dbReference type="EMBL" id="CDZ25085.1"/>
    </source>
</evidence>
<dbReference type="InterPro" id="IPR036390">
    <property type="entry name" value="WH_DNA-bd_sf"/>
</dbReference>
<evidence type="ECO:0000313" key="6">
    <source>
        <dbReference type="Proteomes" id="UP000032431"/>
    </source>
</evidence>
<sequence>MDKTNSAAPIYETLKDEITFLIIPPNQRISEIEVAKRFNVSRTPIRDVFKRLEVEGFLKIIPQKGTYVTRIDMSDLADMMYLREKIELAVVEDLCGKLSQDQIIRLQFQIAQQKKLLSESMDMMTKARNFIKHDNVFHSTIFSQAGKPSLWKYMLNIGPHYHRYRTLNNLKDETVLTNLCEEHEKIVEALIHSDMQTIKQIYQEHIFGGLSNFYAIVNKYPQYFTKTDMS</sequence>
<dbReference type="HOGENOM" id="CLU_017584_5_2_9"/>
<dbReference type="InterPro" id="IPR011711">
    <property type="entry name" value="GntR_C"/>
</dbReference>
<accession>A0A078KV78</accession>
<dbReference type="KEGG" id="ccel:CCDG5_1993"/>
<dbReference type="STRING" id="29343.CCDG5_1993"/>
<dbReference type="Proteomes" id="UP000032431">
    <property type="component" value="Chromosome I"/>
</dbReference>
<gene>
    <name evidence="5" type="ORF">CCDG5_1993</name>
</gene>
<dbReference type="PANTHER" id="PTHR43537">
    <property type="entry name" value="TRANSCRIPTIONAL REGULATOR, GNTR FAMILY"/>
    <property type="match status" value="1"/>
</dbReference>
<dbReference type="Pfam" id="PF07729">
    <property type="entry name" value="FCD"/>
    <property type="match status" value="1"/>
</dbReference>
<evidence type="ECO:0000259" key="4">
    <source>
        <dbReference type="PROSITE" id="PS50949"/>
    </source>
</evidence>
<dbReference type="CDD" id="cd07377">
    <property type="entry name" value="WHTH_GntR"/>
    <property type="match status" value="1"/>
</dbReference>
<keyword evidence="1" id="KW-0805">Transcription regulation</keyword>
<dbReference type="EMBL" id="LM995447">
    <property type="protein sequence ID" value="CDZ25085.1"/>
    <property type="molecule type" value="Genomic_DNA"/>
</dbReference>
<keyword evidence="3" id="KW-0804">Transcription</keyword>
<dbReference type="PANTHER" id="PTHR43537:SF45">
    <property type="entry name" value="GNTR FAMILY REGULATORY PROTEIN"/>
    <property type="match status" value="1"/>
</dbReference>
<dbReference type="SUPFAM" id="SSF46785">
    <property type="entry name" value="Winged helix' DNA-binding domain"/>
    <property type="match status" value="1"/>
</dbReference>
<dbReference type="PROSITE" id="PS50949">
    <property type="entry name" value="HTH_GNTR"/>
    <property type="match status" value="1"/>
</dbReference>
<name>A0A078KV78_9FIRM</name>
<protein>
    <submittedName>
        <fullName evidence="5">Transcriptional regulator, GntR family protein</fullName>
    </submittedName>
</protein>
<organism evidence="5 6">
    <name type="scientific">[Clostridium] cellulosi</name>
    <dbReference type="NCBI Taxonomy" id="29343"/>
    <lineage>
        <taxon>Bacteria</taxon>
        <taxon>Bacillati</taxon>
        <taxon>Bacillota</taxon>
        <taxon>Clostridia</taxon>
        <taxon>Eubacteriales</taxon>
        <taxon>Oscillospiraceae</taxon>
        <taxon>Oscillospiraceae incertae sedis</taxon>
    </lineage>
</organism>
<dbReference type="Pfam" id="PF00392">
    <property type="entry name" value="GntR"/>
    <property type="match status" value="1"/>
</dbReference>
<evidence type="ECO:0000256" key="1">
    <source>
        <dbReference type="ARBA" id="ARBA00023015"/>
    </source>
</evidence>
<dbReference type="SMART" id="SM00345">
    <property type="entry name" value="HTH_GNTR"/>
    <property type="match status" value="1"/>
</dbReference>
<evidence type="ECO:0000256" key="3">
    <source>
        <dbReference type="ARBA" id="ARBA00023163"/>
    </source>
</evidence>
<keyword evidence="6" id="KW-1185">Reference proteome</keyword>
<evidence type="ECO:0000256" key="2">
    <source>
        <dbReference type="ARBA" id="ARBA00023125"/>
    </source>
</evidence>